<dbReference type="PANTHER" id="PTHR24148:SF82">
    <property type="entry name" value="HETEROKARYON INCOMPATIBILITY DOMAIN-CONTAINING PROTEIN"/>
    <property type="match status" value="1"/>
</dbReference>
<protein>
    <submittedName>
        <fullName evidence="2">Heterokaryon incompatibility protein-domain-containing protein</fullName>
    </submittedName>
</protein>
<proteinExistence type="predicted"/>
<sequence>MAPSRRFQYEVLQGARSTRLITLSPARQRESDIRIELSEYPFDSTVEYEALSYAWGGQKPTRDITCNGMLLRITENVEMALRRLRSSKGRQRILWIDALSINQQDEAEKSAQVSQMGLIYSQAKRVNIWLGRATTASTGKVFEFLRLMTENKAPRVANARIPELREGFHQLCSAPYWTRLWTIQEVISNENCWVYLGNGKPIEMISFSVMLYELEGDINVNWEPLFAPKTGALYPASMGRRSPSMATILHTPGFTQPLNMEVLYRLMDKKAQIPHDSVFACRALFPNSFGQISVDYQRDLSDILRELSARVIPELRDLGAFLSLVVLCLPVPRAPSWVLNLQWDLAPGMNTPYLGCWSSTTRSFLAPHTAEILPDGKTLAFKGIIVDHVALVSAEFPTYSPQDQERWHIDVRTLLRIWKDTCTREGPRYKFEEAMEYILFPIISVAEQLASAPSSEPGGTDNPLEALKNIRAAEMSTFREWMGGLDTSQFRFDNEYMLSSTRADDLVTTTHSPAISNSCLFIATSGRMGLGRNIQQGDAIALIRGAQLPFTLRPVLETAKYTLGEPVVLQGVMLGEEWPEDDQTGIETIEVI</sequence>
<feature type="domain" description="Heterokaryon incompatibility" evidence="1">
    <location>
        <begin position="48"/>
        <end position="185"/>
    </location>
</feature>
<dbReference type="EMBL" id="JAPCWZ010000006">
    <property type="protein sequence ID" value="KAK8859348.1"/>
    <property type="molecule type" value="Genomic_DNA"/>
</dbReference>
<dbReference type="Pfam" id="PF06985">
    <property type="entry name" value="HET"/>
    <property type="match status" value="1"/>
</dbReference>
<accession>A0ABR2I9E9</accession>
<dbReference type="Proteomes" id="UP001390339">
    <property type="component" value="Unassembled WGS sequence"/>
</dbReference>
<name>A0ABR2I9E9_9PEZI</name>
<dbReference type="InterPro" id="IPR052895">
    <property type="entry name" value="HetReg/Transcr_Mod"/>
</dbReference>
<organism evidence="2 3">
    <name type="scientific">Apiospora arundinis</name>
    <dbReference type="NCBI Taxonomy" id="335852"/>
    <lineage>
        <taxon>Eukaryota</taxon>
        <taxon>Fungi</taxon>
        <taxon>Dikarya</taxon>
        <taxon>Ascomycota</taxon>
        <taxon>Pezizomycotina</taxon>
        <taxon>Sordariomycetes</taxon>
        <taxon>Xylariomycetidae</taxon>
        <taxon>Amphisphaeriales</taxon>
        <taxon>Apiosporaceae</taxon>
        <taxon>Apiospora</taxon>
    </lineage>
</organism>
<reference evidence="2 3" key="1">
    <citation type="journal article" date="2024" name="IMA Fungus">
        <title>Apiospora arundinis, a panoply of carbohydrate-active enzymes and secondary metabolites.</title>
        <authorList>
            <person name="Sorensen T."/>
            <person name="Petersen C."/>
            <person name="Muurmann A.T."/>
            <person name="Christiansen J.V."/>
            <person name="Brundto M.L."/>
            <person name="Overgaard C.K."/>
            <person name="Boysen A.T."/>
            <person name="Wollenberg R.D."/>
            <person name="Larsen T.O."/>
            <person name="Sorensen J.L."/>
            <person name="Nielsen K.L."/>
            <person name="Sondergaard T.E."/>
        </authorList>
    </citation>
    <scope>NUCLEOTIDE SEQUENCE [LARGE SCALE GENOMIC DNA]</scope>
    <source>
        <strain evidence="2 3">AAU 773</strain>
    </source>
</reference>
<dbReference type="PANTHER" id="PTHR24148">
    <property type="entry name" value="ANKYRIN REPEAT DOMAIN-CONTAINING PROTEIN 39 HOMOLOG-RELATED"/>
    <property type="match status" value="1"/>
</dbReference>
<keyword evidence="3" id="KW-1185">Reference proteome</keyword>
<evidence type="ECO:0000313" key="2">
    <source>
        <dbReference type="EMBL" id="KAK8859348.1"/>
    </source>
</evidence>
<dbReference type="InterPro" id="IPR010730">
    <property type="entry name" value="HET"/>
</dbReference>
<gene>
    <name evidence="2" type="ORF">PGQ11_010082</name>
</gene>
<evidence type="ECO:0000259" key="1">
    <source>
        <dbReference type="Pfam" id="PF06985"/>
    </source>
</evidence>
<comment type="caution">
    <text evidence="2">The sequence shown here is derived from an EMBL/GenBank/DDBJ whole genome shotgun (WGS) entry which is preliminary data.</text>
</comment>
<evidence type="ECO:0000313" key="3">
    <source>
        <dbReference type="Proteomes" id="UP001390339"/>
    </source>
</evidence>